<dbReference type="PANTHER" id="PTHR46766">
    <property type="entry name" value="GLUTAMINE-RICH PROTEIN 2"/>
    <property type="match status" value="1"/>
</dbReference>
<feature type="region of interest" description="Disordered" evidence="2">
    <location>
        <begin position="393"/>
        <end position="443"/>
    </location>
</feature>
<dbReference type="AlphaFoldDB" id="A0A7I7P9V5"/>
<dbReference type="InterPro" id="IPR000030">
    <property type="entry name" value="PPE_dom"/>
</dbReference>
<comment type="similarity">
    <text evidence="1">Belongs to the mycobacterial PPE family.</text>
</comment>
<dbReference type="SUPFAM" id="SSF140459">
    <property type="entry name" value="PE/PPE dimer-like"/>
    <property type="match status" value="1"/>
</dbReference>
<evidence type="ECO:0000259" key="3">
    <source>
        <dbReference type="Pfam" id="PF00823"/>
    </source>
</evidence>
<feature type="region of interest" description="Disordered" evidence="2">
    <location>
        <begin position="169"/>
        <end position="191"/>
    </location>
</feature>
<dbReference type="EMBL" id="AP022583">
    <property type="protein sequence ID" value="BBY05361.1"/>
    <property type="molecule type" value="Genomic_DNA"/>
</dbReference>
<evidence type="ECO:0000313" key="6">
    <source>
        <dbReference type="EMBL" id="BBY05361.1"/>
    </source>
</evidence>
<dbReference type="InterPro" id="IPR022171">
    <property type="entry name" value="PPE_C"/>
</dbReference>
<dbReference type="GO" id="GO:0052572">
    <property type="term" value="P:response to host immune response"/>
    <property type="evidence" value="ECO:0007669"/>
    <property type="project" value="TreeGrafter"/>
</dbReference>
<sequence length="475" mass="47453">MNFPMFPPEVNSGLMYTGPGSGPLLAAATTWEGLAAELSAAANAYQSVVAGLTTGPWLGPASASMAAAVAPYVTWMRTTAAQAEETAAQARMAAAAYETAFAATVPPPAVAANRSLLMMLVATNILGQKTPAIAATEAQYSEMWAQDVAAMYGYATAAASATVLTPFDPPPRSSHPGAGANQAAAVGKATGTAAGNARSTVSSTQQAFSAVPNALQNLAAAPAAAADPPDPLSTTANLISVFVDLPSGLATLGIDTPLAPLSAVALPFDVVSALTGFHTDDIVSGWAGVEPWPGTGTVPPTEFPAIITGPIAPSAPAVSAGVGQANTVGALSVPPTWTVSTPAVRPVAVTLPALPGTGVTAAAEAAAEGVTGASGSTFSDMALAGMAGRAMAGTLGTGRDRGKATPTDRVTSADKRTATTGDSAAGDREGEGPETQPRTVVTGVAAELREFARLRDEGILTEEEYTEQKNRLLGR</sequence>
<feature type="compositionally biased region" description="Low complexity" evidence="2">
    <location>
        <begin position="177"/>
        <end position="191"/>
    </location>
</feature>
<evidence type="ECO:0000313" key="7">
    <source>
        <dbReference type="Proteomes" id="UP000466894"/>
    </source>
</evidence>
<evidence type="ECO:0000259" key="4">
    <source>
        <dbReference type="Pfam" id="PF09851"/>
    </source>
</evidence>
<accession>A0A7I7P9V5</accession>
<dbReference type="InterPro" id="IPR038332">
    <property type="entry name" value="PPE_sf"/>
</dbReference>
<organism evidence="6 7">
    <name type="scientific">Mycobacterium noviomagense</name>
    <dbReference type="NCBI Taxonomy" id="459858"/>
    <lineage>
        <taxon>Bacteria</taxon>
        <taxon>Bacillati</taxon>
        <taxon>Actinomycetota</taxon>
        <taxon>Actinomycetes</taxon>
        <taxon>Mycobacteriales</taxon>
        <taxon>Mycobacteriaceae</taxon>
        <taxon>Mycobacterium</taxon>
    </lineage>
</organism>
<evidence type="ECO:0000256" key="2">
    <source>
        <dbReference type="SAM" id="MobiDB-lite"/>
    </source>
</evidence>
<reference evidence="6 7" key="1">
    <citation type="journal article" date="2019" name="Emerg. Microbes Infect.">
        <title>Comprehensive subspecies identification of 175 nontuberculous mycobacteria species based on 7547 genomic profiles.</title>
        <authorList>
            <person name="Matsumoto Y."/>
            <person name="Kinjo T."/>
            <person name="Motooka D."/>
            <person name="Nabeya D."/>
            <person name="Jung N."/>
            <person name="Uechi K."/>
            <person name="Horii T."/>
            <person name="Iida T."/>
            <person name="Fujita J."/>
            <person name="Nakamura S."/>
        </authorList>
    </citation>
    <scope>NUCLEOTIDE SEQUENCE [LARGE SCALE GENOMIC DNA]</scope>
    <source>
        <strain evidence="6 7">JCM 16367</strain>
    </source>
</reference>
<dbReference type="InterPro" id="IPR018649">
    <property type="entry name" value="SHOCT"/>
</dbReference>
<dbReference type="FunFam" id="1.20.1260.20:FF:000001">
    <property type="entry name" value="PPE family protein PPE41"/>
    <property type="match status" value="1"/>
</dbReference>
<dbReference type="Proteomes" id="UP000466894">
    <property type="component" value="Chromosome"/>
</dbReference>
<dbReference type="Gene3D" id="1.20.1260.20">
    <property type="entry name" value="PPE superfamily"/>
    <property type="match status" value="1"/>
</dbReference>
<dbReference type="Pfam" id="PF12484">
    <property type="entry name" value="PPE-SVP"/>
    <property type="match status" value="1"/>
</dbReference>
<feature type="domain" description="PPE family C-terminal" evidence="5">
    <location>
        <begin position="319"/>
        <end position="396"/>
    </location>
</feature>
<feature type="domain" description="PPE" evidence="3">
    <location>
        <begin position="2"/>
        <end position="163"/>
    </location>
</feature>
<dbReference type="Pfam" id="PF09851">
    <property type="entry name" value="SHOCT"/>
    <property type="match status" value="1"/>
</dbReference>
<proteinExistence type="inferred from homology"/>
<dbReference type="Pfam" id="PF00823">
    <property type="entry name" value="PPE"/>
    <property type="match status" value="1"/>
</dbReference>
<dbReference type="RefSeq" id="WP_163747920.1">
    <property type="nucleotide sequence ID" value="NZ_AP022583.1"/>
</dbReference>
<name>A0A7I7P9V5_9MYCO</name>
<evidence type="ECO:0000256" key="1">
    <source>
        <dbReference type="ARBA" id="ARBA00010652"/>
    </source>
</evidence>
<dbReference type="PANTHER" id="PTHR46766:SF1">
    <property type="entry name" value="GLUTAMINE-RICH PROTEIN 2"/>
    <property type="match status" value="1"/>
</dbReference>
<protein>
    <submittedName>
        <fullName evidence="6">Putative PPE family protein PPE30</fullName>
    </submittedName>
</protein>
<dbReference type="KEGG" id="mnv:MNVI_06790"/>
<feature type="domain" description="SHOCT" evidence="4">
    <location>
        <begin position="446"/>
        <end position="473"/>
    </location>
</feature>
<gene>
    <name evidence="6" type="primary">PPE30_1</name>
    <name evidence="6" type="ORF">MNVI_06790</name>
</gene>
<evidence type="ECO:0000259" key="5">
    <source>
        <dbReference type="Pfam" id="PF12484"/>
    </source>
</evidence>